<keyword evidence="2" id="KW-1185">Reference proteome</keyword>
<reference evidence="2" key="1">
    <citation type="journal article" date="2019" name="Int. J. Syst. Evol. Microbiol.">
        <title>The Global Catalogue of Microorganisms (GCM) 10K type strain sequencing project: providing services to taxonomists for standard genome sequencing and annotation.</title>
        <authorList>
            <consortium name="The Broad Institute Genomics Platform"/>
            <consortium name="The Broad Institute Genome Sequencing Center for Infectious Disease"/>
            <person name="Wu L."/>
            <person name="Ma J."/>
        </authorList>
    </citation>
    <scope>NUCLEOTIDE SEQUENCE [LARGE SCALE GENOMIC DNA]</scope>
    <source>
        <strain evidence="2">CCM 9110</strain>
    </source>
</reference>
<protein>
    <submittedName>
        <fullName evidence="1">Type II toxin-antitoxin system HicB family antitoxin</fullName>
    </submittedName>
</protein>
<organism evidence="1 2">
    <name type="scientific">Lacticaseibacillus suilingensis</name>
    <dbReference type="NCBI Taxonomy" id="2799577"/>
    <lineage>
        <taxon>Bacteria</taxon>
        <taxon>Bacillati</taxon>
        <taxon>Bacillota</taxon>
        <taxon>Bacilli</taxon>
        <taxon>Lactobacillales</taxon>
        <taxon>Lactobacillaceae</taxon>
        <taxon>Lacticaseibacillus</taxon>
    </lineage>
</organism>
<dbReference type="EMBL" id="JBHTOA010000046">
    <property type="protein sequence ID" value="MFD1399912.1"/>
    <property type="molecule type" value="Genomic_DNA"/>
</dbReference>
<accession>A0ABW4BJL1</accession>
<dbReference type="RefSeq" id="WP_204118873.1">
    <property type="nucleotide sequence ID" value="NZ_BOLV01000009.1"/>
</dbReference>
<dbReference type="Proteomes" id="UP001597199">
    <property type="component" value="Unassembled WGS sequence"/>
</dbReference>
<evidence type="ECO:0000313" key="2">
    <source>
        <dbReference type="Proteomes" id="UP001597199"/>
    </source>
</evidence>
<proteinExistence type="predicted"/>
<sequence length="136" mass="15601">MRYSNLIYPVIFTEYNDDGHYFTVTSPNIKGMVTQGDTRAEAALEAVDAIATMLDGAPSYPKPQDPSKWPLKDNESIVYVTVDMAQWYREKAKWQHSKTVRRTITVPEYLNDLAKQRHLNVSRIATEALEHELQQA</sequence>
<name>A0ABW4BJL1_9LACO</name>
<dbReference type="Gene3D" id="3.30.160.250">
    <property type="match status" value="1"/>
</dbReference>
<comment type="caution">
    <text evidence="1">The sequence shown here is derived from an EMBL/GenBank/DDBJ whole genome shotgun (WGS) entry which is preliminary data.</text>
</comment>
<dbReference type="InterPro" id="IPR035069">
    <property type="entry name" value="TTHA1013/TTHA0281-like"/>
</dbReference>
<dbReference type="SUPFAM" id="SSF143100">
    <property type="entry name" value="TTHA1013/TTHA0281-like"/>
    <property type="match status" value="1"/>
</dbReference>
<evidence type="ECO:0000313" key="1">
    <source>
        <dbReference type="EMBL" id="MFD1399912.1"/>
    </source>
</evidence>
<gene>
    <name evidence="1" type="ORF">ACFQ41_11385</name>
</gene>